<dbReference type="Gene3D" id="3.40.710.10">
    <property type="entry name" value="DD-peptidase/beta-lactamase superfamily"/>
    <property type="match status" value="1"/>
</dbReference>
<dbReference type="Proteomes" id="UP000037953">
    <property type="component" value="Unassembled WGS sequence"/>
</dbReference>
<name>A0A0N1KS32_CHRID</name>
<evidence type="ECO:0000313" key="3">
    <source>
        <dbReference type="EMBL" id="KPE51479.1"/>
    </source>
</evidence>
<dbReference type="PROSITE" id="PS50005">
    <property type="entry name" value="TPR"/>
    <property type="match status" value="1"/>
</dbReference>
<dbReference type="PANTHER" id="PTHR46825:SF9">
    <property type="entry name" value="BETA-LACTAMASE-RELATED DOMAIN-CONTAINING PROTEIN"/>
    <property type="match status" value="1"/>
</dbReference>
<keyword evidence="3" id="KW-0378">Hydrolase</keyword>
<comment type="caution">
    <text evidence="3">The sequence shown here is derived from an EMBL/GenBank/DDBJ whole genome shotgun (WGS) entry which is preliminary data.</text>
</comment>
<feature type="domain" description="Beta-lactamase-related" evidence="2">
    <location>
        <begin position="28"/>
        <end position="335"/>
    </location>
</feature>
<dbReference type="OrthoDB" id="9793489at2"/>
<gene>
    <name evidence="3" type="ORF">AOB46_10095</name>
</gene>
<dbReference type="SUPFAM" id="SSF48452">
    <property type="entry name" value="TPR-like"/>
    <property type="match status" value="1"/>
</dbReference>
<dbReference type="PANTHER" id="PTHR46825">
    <property type="entry name" value="D-ALANYL-D-ALANINE-CARBOXYPEPTIDASE/ENDOPEPTIDASE AMPH"/>
    <property type="match status" value="1"/>
</dbReference>
<dbReference type="InterPro" id="IPR012338">
    <property type="entry name" value="Beta-lactam/transpept-like"/>
</dbReference>
<dbReference type="SUPFAM" id="SSF56601">
    <property type="entry name" value="beta-lactamase/transpeptidase-like"/>
    <property type="match status" value="1"/>
</dbReference>
<dbReference type="EMBL" id="LJOD01000005">
    <property type="protein sequence ID" value="KPE51479.1"/>
    <property type="molecule type" value="Genomic_DNA"/>
</dbReference>
<sequence length="479" mass="55217">MKLSFLTTLFLLFPFLGYSQKAELSKSIDHYIKDVMKNSDIPGLAVGIIKNNQVIYQKYYGTETLESPKKVNPSSIFRVYSTTKLMANVGVFQLIEQGKIALEDPISKYFDNLPEAWKEVKIKHLLTHSSGIPDIIYFNDISVDASNMESLARLFNERMDFKTGNEYRYNQTNYLLLTMIIEKVTGQHFEDFIINNQFPESRKEVVFSSNSLENIPNRIVKYDYNAQWDRYEKSKHVSGVRSHSGNGLAITLPSFLKWSIEFNKNKFLKEQTKEMMWQPFIYENSTYPFSYGWEINKMNGISSYGFSGGNVSVYKICPDRDLSIIIMYNGYKGFPVQYHMANHIAQIVDNRLKDSYSLAEESIISEFMKKGNPDAEKKYRSIKTKNPTWDFENTINTIGYVLLGLSRADEAVKVFEMNVKEHPKSGMVFDSLGEGYLAVKNYKLALANYTKSLELDPQNNNAENKIKEIRQAMEAADKK</sequence>
<dbReference type="RefSeq" id="WP_062698876.1">
    <property type="nucleotide sequence ID" value="NZ_LJOD01000005.1"/>
</dbReference>
<proteinExistence type="predicted"/>
<dbReference type="InterPro" id="IPR011990">
    <property type="entry name" value="TPR-like_helical_dom_sf"/>
</dbReference>
<reference evidence="4" key="2">
    <citation type="submission" date="2015-09" db="EMBL/GenBank/DDBJ databases">
        <title>Draft genome sequence of a multidrug-resistant Chryseobacterium indologenes isolate from Malaysia.</title>
        <authorList>
            <person name="Yu C.Y."/>
            <person name="Ang G.Y."/>
            <person name="Chan K.-G."/>
        </authorList>
    </citation>
    <scope>NUCLEOTIDE SEQUENCE [LARGE SCALE GENOMIC DNA]</scope>
    <source>
        <strain evidence="4">CI_885</strain>
    </source>
</reference>
<dbReference type="InterPro" id="IPR001466">
    <property type="entry name" value="Beta-lactam-related"/>
</dbReference>
<dbReference type="PATRIC" id="fig|253.9.peg.3812"/>
<dbReference type="Gene3D" id="1.25.40.10">
    <property type="entry name" value="Tetratricopeptide repeat domain"/>
    <property type="match status" value="1"/>
</dbReference>
<feature type="repeat" description="TPR" evidence="1">
    <location>
        <begin position="426"/>
        <end position="459"/>
    </location>
</feature>
<organism evidence="3 4">
    <name type="scientific">Chryseobacterium indologenes</name>
    <name type="common">Flavobacterium indologenes</name>
    <dbReference type="NCBI Taxonomy" id="253"/>
    <lineage>
        <taxon>Bacteria</taxon>
        <taxon>Pseudomonadati</taxon>
        <taxon>Bacteroidota</taxon>
        <taxon>Flavobacteriia</taxon>
        <taxon>Flavobacteriales</taxon>
        <taxon>Weeksellaceae</taxon>
        <taxon>Chryseobacterium group</taxon>
        <taxon>Chryseobacterium</taxon>
    </lineage>
</organism>
<dbReference type="GO" id="GO:0016787">
    <property type="term" value="F:hydrolase activity"/>
    <property type="evidence" value="ECO:0007669"/>
    <property type="project" value="UniProtKB-KW"/>
</dbReference>
<dbReference type="InterPro" id="IPR050491">
    <property type="entry name" value="AmpC-like"/>
</dbReference>
<evidence type="ECO:0000313" key="4">
    <source>
        <dbReference type="Proteomes" id="UP000037953"/>
    </source>
</evidence>
<dbReference type="SMART" id="SM00028">
    <property type="entry name" value="TPR"/>
    <property type="match status" value="2"/>
</dbReference>
<dbReference type="AlphaFoldDB" id="A0A0N1KS32"/>
<evidence type="ECO:0000256" key="1">
    <source>
        <dbReference type="PROSITE-ProRule" id="PRU00339"/>
    </source>
</evidence>
<evidence type="ECO:0000259" key="2">
    <source>
        <dbReference type="Pfam" id="PF00144"/>
    </source>
</evidence>
<keyword evidence="1" id="KW-0802">TPR repeat</keyword>
<dbReference type="Pfam" id="PF00144">
    <property type="entry name" value="Beta-lactamase"/>
    <property type="match status" value="1"/>
</dbReference>
<accession>A0A0N1KS32</accession>
<protein>
    <submittedName>
        <fullName evidence="3">Serine hydrolase</fullName>
    </submittedName>
</protein>
<dbReference type="InterPro" id="IPR019734">
    <property type="entry name" value="TPR_rpt"/>
</dbReference>
<reference evidence="3 4" key="1">
    <citation type="journal article" date="2015" name="Genom Data">
        <title>Draft genome sequence of a multidrug-resistant Chryseobacterium indologenes isolate from Malaysia.</title>
        <authorList>
            <person name="Yu C.Y."/>
            <person name="Ang G.Y."/>
            <person name="Cheng H.J."/>
            <person name="Cheong Y.M."/>
            <person name="Yin W.F."/>
            <person name="Chan K.G."/>
        </authorList>
    </citation>
    <scope>NUCLEOTIDE SEQUENCE [LARGE SCALE GENOMIC DNA]</scope>
    <source>
        <strain evidence="3 4">CI_885</strain>
    </source>
</reference>